<evidence type="ECO:0000313" key="3">
    <source>
        <dbReference type="EMBL" id="KAK6542878.1"/>
    </source>
</evidence>
<comment type="caution">
    <text evidence="3">The sequence shown here is derived from an EMBL/GenBank/DDBJ whole genome shotgun (WGS) entry which is preliminary data.</text>
</comment>
<feature type="region of interest" description="Disordered" evidence="1">
    <location>
        <begin position="162"/>
        <end position="184"/>
    </location>
</feature>
<gene>
    <name evidence="3" type="ORF">TWF694_006817</name>
</gene>
<organism evidence="3 4">
    <name type="scientific">Orbilia ellipsospora</name>
    <dbReference type="NCBI Taxonomy" id="2528407"/>
    <lineage>
        <taxon>Eukaryota</taxon>
        <taxon>Fungi</taxon>
        <taxon>Dikarya</taxon>
        <taxon>Ascomycota</taxon>
        <taxon>Pezizomycotina</taxon>
        <taxon>Orbiliomycetes</taxon>
        <taxon>Orbiliales</taxon>
        <taxon>Orbiliaceae</taxon>
        <taxon>Orbilia</taxon>
    </lineage>
</organism>
<feature type="region of interest" description="Disordered" evidence="1">
    <location>
        <begin position="338"/>
        <end position="360"/>
    </location>
</feature>
<evidence type="ECO:0000313" key="4">
    <source>
        <dbReference type="Proteomes" id="UP001365542"/>
    </source>
</evidence>
<feature type="compositionally biased region" description="Polar residues" evidence="1">
    <location>
        <begin position="338"/>
        <end position="359"/>
    </location>
</feature>
<name>A0AAV9XLP1_9PEZI</name>
<feature type="compositionally biased region" description="Polar residues" evidence="1">
    <location>
        <begin position="286"/>
        <end position="300"/>
    </location>
</feature>
<feature type="signal peptide" evidence="2">
    <location>
        <begin position="1"/>
        <end position="25"/>
    </location>
</feature>
<accession>A0AAV9XLP1</accession>
<feature type="region of interest" description="Disordered" evidence="1">
    <location>
        <begin position="598"/>
        <end position="641"/>
    </location>
</feature>
<feature type="chain" id="PRO_5043709945" evidence="2">
    <location>
        <begin position="26"/>
        <end position="672"/>
    </location>
</feature>
<dbReference type="EMBL" id="JAVHJO010000002">
    <property type="protein sequence ID" value="KAK6542878.1"/>
    <property type="molecule type" value="Genomic_DNA"/>
</dbReference>
<dbReference type="AlphaFoldDB" id="A0AAV9XLP1"/>
<protein>
    <submittedName>
        <fullName evidence="3">Uncharacterized protein</fullName>
    </submittedName>
</protein>
<evidence type="ECO:0000256" key="2">
    <source>
        <dbReference type="SAM" id="SignalP"/>
    </source>
</evidence>
<keyword evidence="2" id="KW-0732">Signal</keyword>
<feature type="compositionally biased region" description="Low complexity" evidence="1">
    <location>
        <begin position="619"/>
        <end position="635"/>
    </location>
</feature>
<sequence>MGSTIDVAASEVVLAANLLLSLVVASRNDERSSETRLETLLTHISELFTRYRQFRDLCKAQNCDLYPHHDAFLRGVADLQHFVLKYQKSLRKCYGEASSSVTLRKAFQMFPPTSQGENASQQILDQLSFEFSRIDQWRESRFSSYQSQEEDLYYLSPAAPKMRRHGTSSSAERMQSGHPSHLPHSRLLDAFVDTAKYSPDVMRDHRSPVYDGSDASTPRASIMGQTSPEELTPIWNSSPFSTASHASTTATSIGPEPLELPLPWLAIPSPKERITGPGSIKERIPQNLNYSSTTDPSLSQGMNPYRLLHGGPSNMPMPMPAPRQLPIPGSLALNTSVPPFSSYDSPSDNAATSPTSPISNPRILETLARTSGGAVARQALTLIETADIRYTLYFHNQRRPSHPTQKELARNVKTIAIWRDLDTRLLLAIRSYEDNHCTVNQKPSSTSPPVPHIDIASITDYSVFFLNNPPFRLEGPRASLKLDDLVAGEYKIMYTFRCENDWRSFQEVVLNRAIDGYYTAEKIKCTPGGGRTTVKLSYNQVIRVLRNGRGERFIHFLAHVEMNAFFEIPVNAFSKMTVRDRSVYMEFSADSNSLASSSSFSGSMDMEPEHAPALPAFPGAPSASSYRGRRGSSVSMQSQKQYSEPWQRQMWRDISITFKSSSDAALFARATA</sequence>
<dbReference type="Proteomes" id="UP001365542">
    <property type="component" value="Unassembled WGS sequence"/>
</dbReference>
<feature type="region of interest" description="Disordered" evidence="1">
    <location>
        <begin position="277"/>
        <end position="300"/>
    </location>
</feature>
<reference evidence="3 4" key="1">
    <citation type="submission" date="2019-10" db="EMBL/GenBank/DDBJ databases">
        <authorList>
            <person name="Palmer J.M."/>
        </authorList>
    </citation>
    <scope>NUCLEOTIDE SEQUENCE [LARGE SCALE GENOMIC DNA]</scope>
    <source>
        <strain evidence="3 4">TWF694</strain>
    </source>
</reference>
<evidence type="ECO:0000256" key="1">
    <source>
        <dbReference type="SAM" id="MobiDB-lite"/>
    </source>
</evidence>
<keyword evidence="4" id="KW-1185">Reference proteome</keyword>
<proteinExistence type="predicted"/>